<gene>
    <name evidence="2" type="ORF">F5050DRAFT_1811344</name>
</gene>
<feature type="region of interest" description="Disordered" evidence="1">
    <location>
        <begin position="35"/>
        <end position="65"/>
    </location>
</feature>
<evidence type="ECO:0000313" key="3">
    <source>
        <dbReference type="Proteomes" id="UP001163828"/>
    </source>
</evidence>
<organism evidence="2 3">
    <name type="scientific">Lentinula boryana</name>
    <dbReference type="NCBI Taxonomy" id="40481"/>
    <lineage>
        <taxon>Eukaryota</taxon>
        <taxon>Fungi</taxon>
        <taxon>Dikarya</taxon>
        <taxon>Basidiomycota</taxon>
        <taxon>Agaricomycotina</taxon>
        <taxon>Agaricomycetes</taxon>
        <taxon>Agaricomycetidae</taxon>
        <taxon>Agaricales</taxon>
        <taxon>Marasmiineae</taxon>
        <taxon>Omphalotaceae</taxon>
        <taxon>Lentinula</taxon>
    </lineage>
</organism>
<proteinExistence type="predicted"/>
<sequence length="313" mass="34976">MNPYTNFDLRPLCTDHEEMRLPPQALDFVAIAPSTGPTRLQKGSPRASPYHTPSPSVERHSSSLSLTSSASILSLSSISSELEYDPDRRTRHNRPWATVYNDDHGISEYHKSVYESDSDIPDCCQVPVSTVVQPGGSPTNQPTHSTDCSTGKTTETAQKHGPPPMVFEDDSDDDFLIPKPPGEVGRPNRGGYSLYPVLGWPKKKYDKVKDFINNLVEEHLNCELPMSAQRRGDIKKVQTEAATKFVFLKEYRGLWVVDDFIRNHLKYQKSVIKKEKLEKMVADARPTVSTSTPISEPAAVAGHKRSERNSGRK</sequence>
<dbReference type="Proteomes" id="UP001163828">
    <property type="component" value="Unassembled WGS sequence"/>
</dbReference>
<evidence type="ECO:0000256" key="1">
    <source>
        <dbReference type="SAM" id="MobiDB-lite"/>
    </source>
</evidence>
<keyword evidence="3" id="KW-1185">Reference proteome</keyword>
<reference evidence="2" key="1">
    <citation type="submission" date="2022-08" db="EMBL/GenBank/DDBJ databases">
        <authorList>
            <consortium name="DOE Joint Genome Institute"/>
            <person name="Min B."/>
            <person name="Riley R."/>
            <person name="Sierra-Patev S."/>
            <person name="Naranjo-Ortiz M."/>
            <person name="Looney B."/>
            <person name="Konkel Z."/>
            <person name="Slot J.C."/>
            <person name="Sakamoto Y."/>
            <person name="Steenwyk J.L."/>
            <person name="Rokas A."/>
            <person name="Carro J."/>
            <person name="Camarero S."/>
            <person name="Ferreira P."/>
            <person name="Molpeceres G."/>
            <person name="Ruiz-Duenas F.J."/>
            <person name="Serrano A."/>
            <person name="Henrissat B."/>
            <person name="Drula E."/>
            <person name="Hughes K.W."/>
            <person name="Mata J.L."/>
            <person name="Ishikawa N.K."/>
            <person name="Vargas-Isla R."/>
            <person name="Ushijima S."/>
            <person name="Smith C.A."/>
            <person name="Ahrendt S."/>
            <person name="Andreopoulos W."/>
            <person name="He G."/>
            <person name="Labutti K."/>
            <person name="Lipzen A."/>
            <person name="Ng V."/>
            <person name="Sandor L."/>
            <person name="Barry K."/>
            <person name="Martinez A.T."/>
            <person name="Xiao Y."/>
            <person name="Gibbons J.G."/>
            <person name="Terashima K."/>
            <person name="Hibbett D.S."/>
            <person name="Grigoriev I.V."/>
        </authorList>
    </citation>
    <scope>NUCLEOTIDE SEQUENCE</scope>
    <source>
        <strain evidence="2">TFB10827</strain>
    </source>
</reference>
<accession>A0ABQ8Q3Y8</accession>
<protein>
    <submittedName>
        <fullName evidence="2">Uncharacterized protein</fullName>
    </submittedName>
</protein>
<feature type="region of interest" description="Disordered" evidence="1">
    <location>
        <begin position="133"/>
        <end position="168"/>
    </location>
</feature>
<comment type="caution">
    <text evidence="2">The sequence shown here is derived from an EMBL/GenBank/DDBJ whole genome shotgun (WGS) entry which is preliminary data.</text>
</comment>
<feature type="region of interest" description="Disordered" evidence="1">
    <location>
        <begin position="282"/>
        <end position="313"/>
    </location>
</feature>
<feature type="compositionally biased region" description="Polar residues" evidence="1">
    <location>
        <begin position="133"/>
        <end position="156"/>
    </location>
</feature>
<evidence type="ECO:0000313" key="2">
    <source>
        <dbReference type="EMBL" id="KAJ3992564.1"/>
    </source>
</evidence>
<name>A0ABQ8Q3Y8_9AGAR</name>
<dbReference type="EMBL" id="MU790842">
    <property type="protein sequence ID" value="KAJ3992564.1"/>
    <property type="molecule type" value="Genomic_DNA"/>
</dbReference>